<dbReference type="InterPro" id="IPR006652">
    <property type="entry name" value="Kelch_1"/>
</dbReference>
<dbReference type="KEGG" id="cmr:Cycma_0357"/>
<reference evidence="5" key="1">
    <citation type="submission" date="2011-07" db="EMBL/GenBank/DDBJ databases">
        <title>The complete genome of Cyclobacterium marinum DSM 745.</title>
        <authorList>
            <person name="Lucas S."/>
            <person name="Han J."/>
            <person name="Lapidus A."/>
            <person name="Bruce D."/>
            <person name="Goodwin L."/>
            <person name="Pitluck S."/>
            <person name="Peters L."/>
            <person name="Kyrpides N."/>
            <person name="Mavromatis K."/>
            <person name="Ivanova N."/>
            <person name="Ovchinnikova G."/>
            <person name="Chertkov O."/>
            <person name="Detter J.C."/>
            <person name="Tapia R."/>
            <person name="Han C."/>
            <person name="Land M."/>
            <person name="Hauser L."/>
            <person name="Markowitz V."/>
            <person name="Cheng J.-F."/>
            <person name="Hugenholtz P."/>
            <person name="Woyke T."/>
            <person name="Wu D."/>
            <person name="Tindall B."/>
            <person name="Schuetze A."/>
            <person name="Brambilla E."/>
            <person name="Klenk H.-P."/>
            <person name="Eisen J.A."/>
        </authorList>
    </citation>
    <scope>NUCLEOTIDE SEQUENCE [LARGE SCALE GENOMIC DNA]</scope>
    <source>
        <strain evidence="5">ATCC 25205 / DSM 745 / LMG 13164 / NCIMB 1802</strain>
    </source>
</reference>
<dbReference type="EMBL" id="CP002955">
    <property type="protein sequence ID" value="AEL24136.1"/>
    <property type="molecule type" value="Genomic_DNA"/>
</dbReference>
<dbReference type="InterPro" id="IPR056737">
    <property type="entry name" value="Beta-prop_ATRN-MKLN-like"/>
</dbReference>
<evidence type="ECO:0000256" key="1">
    <source>
        <dbReference type="ARBA" id="ARBA00022441"/>
    </source>
</evidence>
<dbReference type="AlphaFoldDB" id="G0IUE1"/>
<feature type="domain" description="Attractin/MKLN-like beta-propeller" evidence="3">
    <location>
        <begin position="69"/>
        <end position="304"/>
    </location>
</feature>
<evidence type="ECO:0000256" key="2">
    <source>
        <dbReference type="ARBA" id="ARBA00022737"/>
    </source>
</evidence>
<evidence type="ECO:0000259" key="3">
    <source>
        <dbReference type="Pfam" id="PF24981"/>
    </source>
</evidence>
<dbReference type="PANTHER" id="PTHR46344">
    <property type="entry name" value="OS02G0202900 PROTEIN"/>
    <property type="match status" value="1"/>
</dbReference>
<accession>G0IUE1</accession>
<keyword evidence="1" id="KW-0880">Kelch repeat</keyword>
<dbReference type="STRING" id="880070.Cycma_0357"/>
<keyword evidence="5" id="KW-1185">Reference proteome</keyword>
<dbReference type="HOGENOM" id="CLU_004253_10_0_10"/>
<dbReference type="SMART" id="SM00612">
    <property type="entry name" value="Kelch"/>
    <property type="match status" value="4"/>
</dbReference>
<dbReference type="Pfam" id="PF24981">
    <property type="entry name" value="Beta-prop_ATRN-LZTR1"/>
    <property type="match status" value="1"/>
</dbReference>
<dbReference type="PANTHER" id="PTHR46344:SF27">
    <property type="entry name" value="KELCH REPEAT SUPERFAMILY PROTEIN"/>
    <property type="match status" value="1"/>
</dbReference>
<sequence>MTDLNGYPYGRSKNSAFFYFHGSTKRPVKFVILSIVLVNGSSLVKPEKSIMVKLVFTFALALIATFGQAQTWETLKPEITCTKRHECSGAAVNGKFYLMGGRGDKPVEVFDPAKNSWTKLNGAPFEMHHFQAVSYKGKIYVIGAFTGGYPHETPVENVYIYDPEKDSWTKSHEIPAERRRGAAGLVVYKDKFYLLGGAQDGHWADNRDYVDEYDPKTGAWKTLPSMPRLRDHFQAVVVDDKLYAVGGRRSFAKEGHGFELTYPELDVYDFSTEKWSTLENYPLPTERAGSTTIPYKEGFLVIGGESDAQVQAHSEVEYFHPENGWKLLNHLNRGRHGFPAVLIDENLYLAAGCGNRGGNPELNSIEKLAID</sequence>
<organism evidence="4 5">
    <name type="scientific">Cyclobacterium marinum (strain ATCC 25205 / DSM 745 / LMG 13164 / NCIMB 1802)</name>
    <name type="common">Flectobacillus marinus</name>
    <dbReference type="NCBI Taxonomy" id="880070"/>
    <lineage>
        <taxon>Bacteria</taxon>
        <taxon>Pseudomonadati</taxon>
        <taxon>Bacteroidota</taxon>
        <taxon>Cytophagia</taxon>
        <taxon>Cytophagales</taxon>
        <taxon>Cyclobacteriaceae</taxon>
        <taxon>Cyclobacterium</taxon>
    </lineage>
</organism>
<evidence type="ECO:0000313" key="4">
    <source>
        <dbReference type="EMBL" id="AEL24136.1"/>
    </source>
</evidence>
<evidence type="ECO:0000313" key="5">
    <source>
        <dbReference type="Proteomes" id="UP000001635"/>
    </source>
</evidence>
<dbReference type="eggNOG" id="COG3055">
    <property type="taxonomic scope" value="Bacteria"/>
</dbReference>
<dbReference type="Gene3D" id="2.120.10.80">
    <property type="entry name" value="Kelch-type beta propeller"/>
    <property type="match status" value="2"/>
</dbReference>
<dbReference type="InterPro" id="IPR015915">
    <property type="entry name" value="Kelch-typ_b-propeller"/>
</dbReference>
<dbReference type="SUPFAM" id="SSF117281">
    <property type="entry name" value="Kelch motif"/>
    <property type="match status" value="1"/>
</dbReference>
<proteinExistence type="predicted"/>
<name>G0IUE1_CYCMS</name>
<dbReference type="Proteomes" id="UP000001635">
    <property type="component" value="Chromosome"/>
</dbReference>
<gene>
    <name evidence="4" type="ordered locus">Cycma_0357</name>
</gene>
<protein>
    <submittedName>
        <fullName evidence="4">Kelch repeat type 1-containing protein</fullName>
    </submittedName>
</protein>
<keyword evidence="2" id="KW-0677">Repeat</keyword>